<evidence type="ECO:0008006" key="3">
    <source>
        <dbReference type="Google" id="ProtNLM"/>
    </source>
</evidence>
<accession>A0A430K519</accession>
<sequence>MNLRFKKVILGFKEKLLMLEPEKINSLKKCNEGIHLCNNTLYLLRSLVEKKDFKTLEEEVHFFKTVKSEPLGYLVYFSEVRSCELLMPKIGLSNQLNFLEKKINRINKFFNRNWDFVHYMEEGLSYLDIQYFTRSNQVFPLYSLPEACYLDPKFFTSHDMLWARIKGLNIFIIYLQERIKLLRAQKHRDLQGARTKKSLTWNASKTALTELIYALHAVNAINDGSGNVKAIAAVFESVFNINLDNLYKTYSEIKARKGGRSRFLEDLVTRFNEKMGEDDSF</sequence>
<organism evidence="1 2">
    <name type="scientific">Arenibacter aquaticus</name>
    <dbReference type="NCBI Taxonomy" id="2489054"/>
    <lineage>
        <taxon>Bacteria</taxon>
        <taxon>Pseudomonadati</taxon>
        <taxon>Bacteroidota</taxon>
        <taxon>Flavobacteriia</taxon>
        <taxon>Flavobacteriales</taxon>
        <taxon>Flavobacteriaceae</taxon>
        <taxon>Arenibacter</taxon>
    </lineage>
</organism>
<dbReference type="Pfam" id="PF09357">
    <property type="entry name" value="RteC"/>
    <property type="match status" value="1"/>
</dbReference>
<dbReference type="EMBL" id="RQPJ01000003">
    <property type="protein sequence ID" value="RTE54134.1"/>
    <property type="molecule type" value="Genomic_DNA"/>
</dbReference>
<protein>
    <recommendedName>
        <fullName evidence="3">Tetracycline regulation of excision, RteC</fullName>
    </recommendedName>
</protein>
<evidence type="ECO:0000313" key="2">
    <source>
        <dbReference type="Proteomes" id="UP000267585"/>
    </source>
</evidence>
<evidence type="ECO:0000313" key="1">
    <source>
        <dbReference type="EMBL" id="RTE54134.1"/>
    </source>
</evidence>
<dbReference type="Proteomes" id="UP000267585">
    <property type="component" value="Unassembled WGS sequence"/>
</dbReference>
<gene>
    <name evidence="1" type="ORF">EHW67_09435</name>
</gene>
<reference evidence="1 2" key="1">
    <citation type="submission" date="2018-11" db="EMBL/GenBank/DDBJ databases">
        <title>Arenibacter aquaticus sp.nov., a marine bacterium isolated from surface seawater in the South China Sea.</title>
        <authorList>
            <person name="Guo J."/>
            <person name="Sun J."/>
        </authorList>
    </citation>
    <scope>NUCLEOTIDE SEQUENCE [LARGE SCALE GENOMIC DNA]</scope>
    <source>
        <strain evidence="1 2">GUO666</strain>
    </source>
</reference>
<proteinExistence type="predicted"/>
<dbReference type="RefSeq" id="WP_126162122.1">
    <property type="nucleotide sequence ID" value="NZ_RQPJ01000003.1"/>
</dbReference>
<dbReference type="AlphaFoldDB" id="A0A430K519"/>
<name>A0A430K519_9FLAO</name>
<dbReference type="OrthoDB" id="790983at2"/>
<keyword evidence="2" id="KW-1185">Reference proteome</keyword>
<dbReference type="InterPro" id="IPR018534">
    <property type="entry name" value="Tet_reg_excision_RteC"/>
</dbReference>
<comment type="caution">
    <text evidence="1">The sequence shown here is derived from an EMBL/GenBank/DDBJ whole genome shotgun (WGS) entry which is preliminary data.</text>
</comment>